<dbReference type="RefSeq" id="WP_277731477.1">
    <property type="nucleotide sequence ID" value="NZ_CP120733.1"/>
</dbReference>
<dbReference type="InterPro" id="IPR003797">
    <property type="entry name" value="DegV"/>
</dbReference>
<dbReference type="Pfam" id="PF02645">
    <property type="entry name" value="DegV"/>
    <property type="match status" value="1"/>
</dbReference>
<dbReference type="InterPro" id="IPR050270">
    <property type="entry name" value="DegV_domain_contain"/>
</dbReference>
<keyword evidence="4" id="KW-1185">Reference proteome</keyword>
<comment type="function">
    <text evidence="1">May bind long-chain fatty acids, such as palmitate, and may play a role in lipid transport or fatty acid metabolism.</text>
</comment>
<dbReference type="PROSITE" id="PS51482">
    <property type="entry name" value="DEGV"/>
    <property type="match status" value="1"/>
</dbReference>
<evidence type="ECO:0000313" key="4">
    <source>
        <dbReference type="Proteomes" id="UP001222800"/>
    </source>
</evidence>
<dbReference type="Gene3D" id="3.30.1180.10">
    <property type="match status" value="1"/>
</dbReference>
<protein>
    <submittedName>
        <fullName evidence="3">DegV family protein</fullName>
    </submittedName>
</protein>
<evidence type="ECO:0000256" key="2">
    <source>
        <dbReference type="ARBA" id="ARBA00023121"/>
    </source>
</evidence>
<accession>A0ABY8E9H9</accession>
<keyword evidence="2" id="KW-0446">Lipid-binding</keyword>
<dbReference type="EMBL" id="CP120733">
    <property type="protein sequence ID" value="WFD09547.1"/>
    <property type="molecule type" value="Genomic_DNA"/>
</dbReference>
<dbReference type="PANTHER" id="PTHR33434:SF3">
    <property type="entry name" value="DEGV DOMAIN-CONTAINING PROTEIN YITS"/>
    <property type="match status" value="1"/>
</dbReference>
<dbReference type="InterPro" id="IPR043168">
    <property type="entry name" value="DegV_C"/>
</dbReference>
<dbReference type="NCBIfam" id="TIGR00762">
    <property type="entry name" value="DegV"/>
    <property type="match status" value="1"/>
</dbReference>
<reference evidence="3 4" key="1">
    <citation type="submission" date="2023-03" db="EMBL/GenBank/DDBJ databases">
        <title>Complete genome sequence of Tepidibacter sp. SWIR-1, isolated from a deep-sea hydrothermal vent.</title>
        <authorList>
            <person name="Li X."/>
        </authorList>
    </citation>
    <scope>NUCLEOTIDE SEQUENCE [LARGE SCALE GENOMIC DNA]</scope>
    <source>
        <strain evidence="3 4">SWIR-1</strain>
    </source>
</reference>
<dbReference type="PANTHER" id="PTHR33434">
    <property type="entry name" value="DEGV DOMAIN-CONTAINING PROTEIN DR_1986-RELATED"/>
    <property type="match status" value="1"/>
</dbReference>
<dbReference type="SUPFAM" id="SSF82549">
    <property type="entry name" value="DAK1/DegV-like"/>
    <property type="match status" value="1"/>
</dbReference>
<sequence length="279" mass="31273">MSIKIITDSLSDLPQNLIKEFDIEVLPLTVIFENTEYRDGIDLTSEEFYKKLKESPSIPKTSQVTPAKFEEVFKNYLQTYEQIIYISGSSRATGTYQSSVIAKDLLQNDNIYIFDTMALSFGCGIMVLKAAQMSKEGKDVQEILLELENMRNSVDHIFTVDTLEYLQKGGRISSTKAAIGTILNIKPILTVEEGLVSQLDQVRGKKKVISKMIEIVKKRSNNIQNQIIGISHADNEELLNEFKKVIKEELNPKDIIVTNIGSAIGTHAGPGTIAIFYMK</sequence>
<dbReference type="Proteomes" id="UP001222800">
    <property type="component" value="Chromosome"/>
</dbReference>
<proteinExistence type="predicted"/>
<name>A0ABY8E9H9_9FIRM</name>
<evidence type="ECO:0000256" key="1">
    <source>
        <dbReference type="ARBA" id="ARBA00003238"/>
    </source>
</evidence>
<dbReference type="Gene3D" id="3.40.50.10170">
    <property type="match status" value="1"/>
</dbReference>
<organism evidence="3 4">
    <name type="scientific">Tepidibacter hydrothermalis</name>
    <dbReference type="NCBI Taxonomy" id="3036126"/>
    <lineage>
        <taxon>Bacteria</taxon>
        <taxon>Bacillati</taxon>
        <taxon>Bacillota</taxon>
        <taxon>Clostridia</taxon>
        <taxon>Peptostreptococcales</taxon>
        <taxon>Peptostreptococcaceae</taxon>
        <taxon>Tepidibacter</taxon>
    </lineage>
</organism>
<gene>
    <name evidence="3" type="ORF">P4S50_14305</name>
</gene>
<evidence type="ECO:0000313" key="3">
    <source>
        <dbReference type="EMBL" id="WFD09547.1"/>
    </source>
</evidence>